<reference evidence="1 2" key="1">
    <citation type="submission" date="2019-09" db="EMBL/GenBank/DDBJ databases">
        <title>YIM 132180 draft genome.</title>
        <authorList>
            <person name="Zhang K."/>
        </authorList>
    </citation>
    <scope>NUCLEOTIDE SEQUENCE [LARGE SCALE GENOMIC DNA]</scope>
    <source>
        <strain evidence="1 2">YIM 132180</strain>
    </source>
</reference>
<dbReference type="EMBL" id="VZDO01000020">
    <property type="protein sequence ID" value="KAB0676858.1"/>
    <property type="molecule type" value="Genomic_DNA"/>
</dbReference>
<proteinExistence type="predicted"/>
<dbReference type="RefSeq" id="WP_150972875.1">
    <property type="nucleotide sequence ID" value="NZ_VZDO01000020.1"/>
</dbReference>
<comment type="caution">
    <text evidence="1">The sequence shown here is derived from an EMBL/GenBank/DDBJ whole genome shotgun (WGS) entry which is preliminary data.</text>
</comment>
<keyword evidence="2" id="KW-1185">Reference proteome</keyword>
<organism evidence="1 2">
    <name type="scientific">Plantimonas leprariae</name>
    <dbReference type="NCBI Taxonomy" id="2615207"/>
    <lineage>
        <taxon>Bacteria</taxon>
        <taxon>Pseudomonadati</taxon>
        <taxon>Pseudomonadota</taxon>
        <taxon>Alphaproteobacteria</taxon>
        <taxon>Hyphomicrobiales</taxon>
        <taxon>Aurantimonadaceae</taxon>
        <taxon>Plantimonas</taxon>
    </lineage>
</organism>
<accession>A0A7V7PL93</accession>
<sequence length="136" mass="15385">MTAALLPGAAEPAGLSRRGRDFLLLWIFVQVRHGYPERAAAVADALRRLGDGSAEVATAEAVLAFLAGRWRDTLARLDELDRIDPLERFGSYRLTERQRMRRYLRTRCLFELGDEPRAKDALEAYLRHGETGEEAE</sequence>
<name>A0A7V7PL93_9HYPH</name>
<gene>
    <name evidence="1" type="ORF">F6X38_20010</name>
</gene>
<protein>
    <submittedName>
        <fullName evidence="1">Uncharacterized protein</fullName>
    </submittedName>
</protein>
<dbReference type="AlphaFoldDB" id="A0A7V7PL93"/>
<evidence type="ECO:0000313" key="2">
    <source>
        <dbReference type="Proteomes" id="UP000432089"/>
    </source>
</evidence>
<dbReference type="Proteomes" id="UP000432089">
    <property type="component" value="Unassembled WGS sequence"/>
</dbReference>
<evidence type="ECO:0000313" key="1">
    <source>
        <dbReference type="EMBL" id="KAB0676858.1"/>
    </source>
</evidence>